<dbReference type="EMBL" id="JAPDRN010000111">
    <property type="protein sequence ID" value="KAJ9622114.1"/>
    <property type="molecule type" value="Genomic_DNA"/>
</dbReference>
<accession>A0AA38XTQ0</accession>
<evidence type="ECO:0000256" key="2">
    <source>
        <dbReference type="SAM" id="Phobius"/>
    </source>
</evidence>
<evidence type="ECO:0000313" key="3">
    <source>
        <dbReference type="EMBL" id="KAJ9622114.1"/>
    </source>
</evidence>
<sequence>MTEKLRRTLRIRGRGHDGPEFYLDPVQRKRLLNALQYGDASAERSNTHSDQLDPYLEYIYTRLVRSSTDSKPNPNNLINLFITVVEYFGHPERVHHTLKQYLYALDENLRSIFSFNNSDESSKGRWRRERINDVVSAIALWIMEEDFHGRFGNQSIRATFFSRADAGLEGYSHLALNDDQLDHDGNFTIWSIADVMGLLPTLEPWVDAPSADPHEEVFQSRLNARLINRIGQVRFRWTFNFSEHMQLRNNELYIFCMPCRQLLEPNLVETNTPDAALDSIGFRRERGKEILKSYYLLFGPLNKSLIKELLASPHLPSPHDNLLEEYCERNAAGRAAENLARWSKQEFQYLWPSIRYLEHFLRDIEPDKFIKLIYRDRRNSYAYLTFLFAFIVLVLTLISTVFTVIQALKAFYPSGAAAPIVIVTMNAQPAATGATTTPSPTTVGGSSTRHDTTTKREPTATTAAHTSQQSTPVFQLASSCLSDFSVYCEPLDSSYSRCENSLPGYSTDSTQLGALSRCYCTDTSMLSLASRCDYDYRKTCEGAGSVSRLDQVFLFELCSVIWSGTGLISSPAHVPATITSTPMSSTISGSGSSGASASAESTKGTSLSAGGIAGIVVGAVTAAFLIMALTFSLIRRRRRVRVRSKSNTQQTFMSEPI</sequence>
<evidence type="ECO:0000313" key="4">
    <source>
        <dbReference type="Proteomes" id="UP001172681"/>
    </source>
</evidence>
<protein>
    <submittedName>
        <fullName evidence="3">Uncharacterized protein</fullName>
    </submittedName>
</protein>
<comment type="caution">
    <text evidence="3">The sequence shown here is derived from an EMBL/GenBank/DDBJ whole genome shotgun (WGS) entry which is preliminary data.</text>
</comment>
<feature type="region of interest" description="Disordered" evidence="1">
    <location>
        <begin position="432"/>
        <end position="467"/>
    </location>
</feature>
<reference evidence="3" key="1">
    <citation type="submission" date="2022-10" db="EMBL/GenBank/DDBJ databases">
        <title>Culturing micro-colonial fungi from biological soil crusts in the Mojave desert and describing Neophaeococcomyces mojavensis, and introducing the new genera and species Taxawa tesnikishii.</title>
        <authorList>
            <person name="Kurbessoian T."/>
            <person name="Stajich J.E."/>
        </authorList>
    </citation>
    <scope>NUCLEOTIDE SEQUENCE</scope>
    <source>
        <strain evidence="3">TK_35</strain>
    </source>
</reference>
<gene>
    <name evidence="3" type="ORF">H2204_011695</name>
</gene>
<keyword evidence="4" id="KW-1185">Reference proteome</keyword>
<feature type="compositionally biased region" description="Basic and acidic residues" evidence="1">
    <location>
        <begin position="448"/>
        <end position="458"/>
    </location>
</feature>
<feature type="transmembrane region" description="Helical" evidence="2">
    <location>
        <begin position="381"/>
        <end position="405"/>
    </location>
</feature>
<feature type="transmembrane region" description="Helical" evidence="2">
    <location>
        <begin position="611"/>
        <end position="634"/>
    </location>
</feature>
<organism evidence="3 4">
    <name type="scientific">Knufia peltigerae</name>
    <dbReference type="NCBI Taxonomy" id="1002370"/>
    <lineage>
        <taxon>Eukaryota</taxon>
        <taxon>Fungi</taxon>
        <taxon>Dikarya</taxon>
        <taxon>Ascomycota</taxon>
        <taxon>Pezizomycotina</taxon>
        <taxon>Eurotiomycetes</taxon>
        <taxon>Chaetothyriomycetidae</taxon>
        <taxon>Chaetothyriales</taxon>
        <taxon>Trichomeriaceae</taxon>
        <taxon>Knufia</taxon>
    </lineage>
</organism>
<name>A0AA38XTQ0_9EURO</name>
<dbReference type="Proteomes" id="UP001172681">
    <property type="component" value="Unassembled WGS sequence"/>
</dbReference>
<dbReference type="AlphaFoldDB" id="A0AA38XTQ0"/>
<evidence type="ECO:0000256" key="1">
    <source>
        <dbReference type="SAM" id="MobiDB-lite"/>
    </source>
</evidence>
<proteinExistence type="predicted"/>
<keyword evidence="2" id="KW-0812">Transmembrane</keyword>
<keyword evidence="2" id="KW-1133">Transmembrane helix</keyword>
<keyword evidence="2" id="KW-0472">Membrane</keyword>
<feature type="compositionally biased region" description="Low complexity" evidence="1">
    <location>
        <begin position="432"/>
        <end position="447"/>
    </location>
</feature>